<evidence type="ECO:0000313" key="11">
    <source>
        <dbReference type="Proteomes" id="UP001287356"/>
    </source>
</evidence>
<evidence type="ECO:0000256" key="2">
    <source>
        <dbReference type="ARBA" id="ARBA00001974"/>
    </source>
</evidence>
<dbReference type="Gene3D" id="1.20.990.10">
    <property type="entry name" value="NADPH-cytochrome p450 Reductase, Chain A, domain 3"/>
    <property type="match status" value="1"/>
</dbReference>
<dbReference type="PROSITE" id="PS50902">
    <property type="entry name" value="FLAVODOXIN_LIKE"/>
    <property type="match status" value="1"/>
</dbReference>
<evidence type="ECO:0000256" key="7">
    <source>
        <dbReference type="ARBA" id="ARBA00023002"/>
    </source>
</evidence>
<keyword evidence="4" id="KW-0288">FMN</keyword>
<dbReference type="InterPro" id="IPR008254">
    <property type="entry name" value="Flavodoxin/NO_synth"/>
</dbReference>
<reference evidence="10" key="1">
    <citation type="journal article" date="2023" name="Mol. Phylogenet. Evol.">
        <title>Genome-scale phylogeny and comparative genomics of the fungal order Sordariales.</title>
        <authorList>
            <person name="Hensen N."/>
            <person name="Bonometti L."/>
            <person name="Westerberg I."/>
            <person name="Brannstrom I.O."/>
            <person name="Guillou S."/>
            <person name="Cros-Aarteil S."/>
            <person name="Calhoun S."/>
            <person name="Haridas S."/>
            <person name="Kuo A."/>
            <person name="Mondo S."/>
            <person name="Pangilinan J."/>
            <person name="Riley R."/>
            <person name="LaButti K."/>
            <person name="Andreopoulos B."/>
            <person name="Lipzen A."/>
            <person name="Chen C."/>
            <person name="Yan M."/>
            <person name="Daum C."/>
            <person name="Ng V."/>
            <person name="Clum A."/>
            <person name="Steindorff A."/>
            <person name="Ohm R.A."/>
            <person name="Martin F."/>
            <person name="Silar P."/>
            <person name="Natvig D.O."/>
            <person name="Lalanne C."/>
            <person name="Gautier V."/>
            <person name="Ament-Velasquez S.L."/>
            <person name="Kruys A."/>
            <person name="Hutchinson M.I."/>
            <person name="Powell A.J."/>
            <person name="Barry K."/>
            <person name="Miller A.N."/>
            <person name="Grigoriev I.V."/>
            <person name="Debuchy R."/>
            <person name="Gladieux P."/>
            <person name="Hiltunen Thoren M."/>
            <person name="Johannesson H."/>
        </authorList>
    </citation>
    <scope>NUCLEOTIDE SEQUENCE</scope>
    <source>
        <strain evidence="10">CBS 958.72</strain>
    </source>
</reference>
<evidence type="ECO:0000256" key="6">
    <source>
        <dbReference type="ARBA" id="ARBA00022857"/>
    </source>
</evidence>
<keyword evidence="6" id="KW-0521">NADP</keyword>
<keyword evidence="3" id="KW-0285">Flavoprotein</keyword>
<dbReference type="Pfam" id="PF00258">
    <property type="entry name" value="Flavodoxin_1"/>
    <property type="match status" value="1"/>
</dbReference>
<evidence type="ECO:0000313" key="10">
    <source>
        <dbReference type="EMBL" id="KAK3379294.1"/>
    </source>
</evidence>
<keyword evidence="5" id="KW-0274">FAD</keyword>
<organism evidence="10 11">
    <name type="scientific">Lasiosphaeria ovina</name>
    <dbReference type="NCBI Taxonomy" id="92902"/>
    <lineage>
        <taxon>Eukaryota</taxon>
        <taxon>Fungi</taxon>
        <taxon>Dikarya</taxon>
        <taxon>Ascomycota</taxon>
        <taxon>Pezizomycotina</taxon>
        <taxon>Sordariomycetes</taxon>
        <taxon>Sordariomycetidae</taxon>
        <taxon>Sordariales</taxon>
        <taxon>Lasiosphaeriaceae</taxon>
        <taxon>Lasiosphaeria</taxon>
    </lineage>
</organism>
<evidence type="ECO:0000256" key="5">
    <source>
        <dbReference type="ARBA" id="ARBA00022827"/>
    </source>
</evidence>
<keyword evidence="7" id="KW-0560">Oxidoreductase</keyword>
<evidence type="ECO:0000259" key="9">
    <source>
        <dbReference type="PROSITE" id="PS51384"/>
    </source>
</evidence>
<dbReference type="SUPFAM" id="SSF52218">
    <property type="entry name" value="Flavoproteins"/>
    <property type="match status" value="1"/>
</dbReference>
<accession>A0AAE0KMP4</accession>
<dbReference type="InterPro" id="IPR001709">
    <property type="entry name" value="Flavoprot_Pyr_Nucl_cyt_Rdtase"/>
</dbReference>
<dbReference type="InterPro" id="IPR001094">
    <property type="entry name" value="Flavdoxin-like"/>
</dbReference>
<comment type="cofactor">
    <cofactor evidence="2">
        <name>FAD</name>
        <dbReference type="ChEBI" id="CHEBI:57692"/>
    </cofactor>
</comment>
<dbReference type="PRINTS" id="PR00369">
    <property type="entry name" value="FLAVODOXIN"/>
</dbReference>
<protein>
    <submittedName>
        <fullName evidence="10">Uncharacterized protein</fullName>
    </submittedName>
</protein>
<dbReference type="GO" id="GO:0016491">
    <property type="term" value="F:oxidoreductase activity"/>
    <property type="evidence" value="ECO:0007669"/>
    <property type="project" value="UniProtKB-KW"/>
</dbReference>
<dbReference type="SUPFAM" id="SSF52343">
    <property type="entry name" value="Ferredoxin reductase-like, C-terminal NADP-linked domain"/>
    <property type="match status" value="1"/>
</dbReference>
<dbReference type="Proteomes" id="UP001287356">
    <property type="component" value="Unassembled WGS sequence"/>
</dbReference>
<dbReference type="EMBL" id="JAULSN010000002">
    <property type="protein sequence ID" value="KAK3379294.1"/>
    <property type="molecule type" value="Genomic_DNA"/>
</dbReference>
<dbReference type="InterPro" id="IPR029039">
    <property type="entry name" value="Flavoprotein-like_sf"/>
</dbReference>
<comment type="cofactor">
    <cofactor evidence="1">
        <name>FMN</name>
        <dbReference type="ChEBI" id="CHEBI:58210"/>
    </cofactor>
</comment>
<dbReference type="FunFam" id="3.40.50.360:FF:000034">
    <property type="entry name" value="NADPH-dependent diflavin oxidoreductase 1"/>
    <property type="match status" value="1"/>
</dbReference>
<dbReference type="GO" id="GO:0005829">
    <property type="term" value="C:cytosol"/>
    <property type="evidence" value="ECO:0007669"/>
    <property type="project" value="TreeGrafter"/>
</dbReference>
<dbReference type="InterPro" id="IPR017938">
    <property type="entry name" value="Riboflavin_synthase-like_b-brl"/>
</dbReference>
<dbReference type="Gene3D" id="2.40.30.10">
    <property type="entry name" value="Translation factors"/>
    <property type="match status" value="1"/>
</dbReference>
<comment type="caution">
    <text evidence="10">The sequence shown here is derived from an EMBL/GenBank/DDBJ whole genome shotgun (WGS) entry which is preliminary data.</text>
</comment>
<dbReference type="Pfam" id="PF00175">
    <property type="entry name" value="NAD_binding_1"/>
    <property type="match status" value="1"/>
</dbReference>
<keyword evidence="11" id="KW-1185">Reference proteome</keyword>
<gene>
    <name evidence="10" type="ORF">B0T24DRAFT_150680</name>
</gene>
<feature type="domain" description="FAD-binding FR-type" evidence="9">
    <location>
        <begin position="315"/>
        <end position="566"/>
    </location>
</feature>
<dbReference type="InterPro" id="IPR023173">
    <property type="entry name" value="NADPH_Cyt_P450_Rdtase_alpha"/>
</dbReference>
<dbReference type="PANTHER" id="PTHR19384:SF10">
    <property type="entry name" value="NADPH-DEPENDENT DIFLAVIN OXIDOREDUCTASE 1"/>
    <property type="match status" value="1"/>
</dbReference>
<dbReference type="AlphaFoldDB" id="A0AAE0KMP4"/>
<dbReference type="GO" id="GO:0050660">
    <property type="term" value="F:flavin adenine dinucleotide binding"/>
    <property type="evidence" value="ECO:0007669"/>
    <property type="project" value="TreeGrafter"/>
</dbReference>
<dbReference type="PROSITE" id="PS51384">
    <property type="entry name" value="FAD_FR"/>
    <property type="match status" value="1"/>
</dbReference>
<dbReference type="InterPro" id="IPR001433">
    <property type="entry name" value="OxRdtase_FAD/NAD-bd"/>
</dbReference>
<evidence type="ECO:0000256" key="3">
    <source>
        <dbReference type="ARBA" id="ARBA00022630"/>
    </source>
</evidence>
<dbReference type="Gene3D" id="3.40.50.80">
    <property type="entry name" value="Nucleotide-binding domain of ferredoxin-NADP reductase (FNR) module"/>
    <property type="match status" value="1"/>
</dbReference>
<dbReference type="InterPro" id="IPR017927">
    <property type="entry name" value="FAD-bd_FR_type"/>
</dbReference>
<dbReference type="PRINTS" id="PR00371">
    <property type="entry name" value="FPNCR"/>
</dbReference>
<reference evidence="10" key="2">
    <citation type="submission" date="2023-06" db="EMBL/GenBank/DDBJ databases">
        <authorList>
            <consortium name="Lawrence Berkeley National Laboratory"/>
            <person name="Haridas S."/>
            <person name="Hensen N."/>
            <person name="Bonometti L."/>
            <person name="Westerberg I."/>
            <person name="Brannstrom I.O."/>
            <person name="Guillou S."/>
            <person name="Cros-Aarteil S."/>
            <person name="Calhoun S."/>
            <person name="Kuo A."/>
            <person name="Mondo S."/>
            <person name="Pangilinan J."/>
            <person name="Riley R."/>
            <person name="Labutti K."/>
            <person name="Andreopoulos B."/>
            <person name="Lipzen A."/>
            <person name="Chen C."/>
            <person name="Yanf M."/>
            <person name="Daum C."/>
            <person name="Ng V."/>
            <person name="Clum A."/>
            <person name="Steindorff A."/>
            <person name="Ohm R."/>
            <person name="Martin F."/>
            <person name="Silar P."/>
            <person name="Natvig D."/>
            <person name="Lalanne C."/>
            <person name="Gautier V."/>
            <person name="Ament-Velasquez S.L."/>
            <person name="Kruys A."/>
            <person name="Hutchinson M.I."/>
            <person name="Powell A.J."/>
            <person name="Barry K."/>
            <person name="Miller A.N."/>
            <person name="Grigoriev I.V."/>
            <person name="Debuchy R."/>
            <person name="Gladieux P."/>
            <person name="Thoren M.H."/>
            <person name="Johannesson H."/>
        </authorList>
    </citation>
    <scope>NUCLEOTIDE SEQUENCE</scope>
    <source>
        <strain evidence="10">CBS 958.72</strain>
    </source>
</reference>
<dbReference type="InterPro" id="IPR003097">
    <property type="entry name" value="CysJ-like_FAD-binding"/>
</dbReference>
<name>A0AAE0KMP4_9PEZI</name>
<sequence length="745" mass="84259">MAATPDTGQIAQPVFIEGRRITVLYGSETGNGEDIAMELGQMAERLHFQVAVDDMDSFKLSDLLQSSLAIFVTSTTGQGDMPKNTAKFWRNLRREKLNGTNCLGALKFTIFGLGDSSYPKFNWAARKLRVRLLQLGASEFVRAGEGDERHENGIDSAYLPWHQELKSALLAGYPLLDGIEPIPDDAQLSPKYTLELAPTMADPADHSVGVDTASQALLTEDERLFLASRTKSAVLTHTSRPRSTAEQLAQDRDRLLTSFPAVIAREDDFWEQQTSRRADCLDKDNIITDYPEKYRLLSPKPVFQQSPYEDLLPIPNSLIGTLVVNRKVTPVGHWQDVRLLTFDVQCDKELFAECSAGWTLIVYPKNFPEDVQELITMMGWEQVADHIIALNTNQPKSPYPKHLYFDGACATLRKLLLNNLDITSIPKRAFIKHLVHLTREPNEIERLKELTALGNEQEFYDYTSRPRRTIIELLRDFPGVKIPYDRVLDLFPVIRGREFSICNGGESLYDAGDYQTRIEILVALVEYKTIIRKPRQGLCSRYLKHLATGSHLSLSLKRPSGNLLRTDQQKCKRPLIAIATGTGIAPIRALVHDRMLYADPGPTVLFFGCRNEAADYYFRQEWEQIPNMEVYPAFSRDKNKISEKEAGPSVWPPPDPMDAVLGLGPDLDAGKNYVQHHIRRHAKRVGELMRQNPIVCICGNSGRMPASVRKALLDALFISGVVQDEAEANRWFDDKENLTFWQETW</sequence>
<dbReference type="InterPro" id="IPR039261">
    <property type="entry name" value="FNR_nucleotide-bd"/>
</dbReference>
<evidence type="ECO:0000259" key="8">
    <source>
        <dbReference type="PROSITE" id="PS50902"/>
    </source>
</evidence>
<evidence type="ECO:0000256" key="1">
    <source>
        <dbReference type="ARBA" id="ARBA00001917"/>
    </source>
</evidence>
<feature type="domain" description="Flavodoxin-like" evidence="8">
    <location>
        <begin position="21"/>
        <end position="166"/>
    </location>
</feature>
<dbReference type="Pfam" id="PF00667">
    <property type="entry name" value="FAD_binding_1"/>
    <property type="match status" value="1"/>
</dbReference>
<dbReference type="Gene3D" id="3.40.50.360">
    <property type="match status" value="1"/>
</dbReference>
<dbReference type="PANTHER" id="PTHR19384">
    <property type="entry name" value="NITRIC OXIDE SYNTHASE-RELATED"/>
    <property type="match status" value="1"/>
</dbReference>
<dbReference type="GO" id="GO:0010181">
    <property type="term" value="F:FMN binding"/>
    <property type="evidence" value="ECO:0007669"/>
    <property type="project" value="InterPro"/>
</dbReference>
<dbReference type="SUPFAM" id="SSF63380">
    <property type="entry name" value="Riboflavin synthase domain-like"/>
    <property type="match status" value="1"/>
</dbReference>
<evidence type="ECO:0000256" key="4">
    <source>
        <dbReference type="ARBA" id="ARBA00022643"/>
    </source>
</evidence>
<proteinExistence type="predicted"/>